<accession>A0A3Q0KE47</accession>
<reference evidence="5" key="2">
    <citation type="submission" date="2018-12" db="UniProtKB">
        <authorList>
            <consortium name="WormBaseParasite"/>
        </authorList>
    </citation>
    <scope>IDENTIFICATION</scope>
    <source>
        <strain evidence="5">Puerto Rican</strain>
    </source>
</reference>
<dbReference type="InterPro" id="IPR000504">
    <property type="entry name" value="RRM_dom"/>
</dbReference>
<dbReference type="InterPro" id="IPR035979">
    <property type="entry name" value="RBD_domain_sf"/>
</dbReference>
<feature type="compositionally biased region" description="Basic and acidic residues" evidence="2">
    <location>
        <begin position="132"/>
        <end position="142"/>
    </location>
</feature>
<dbReference type="InterPro" id="IPR012677">
    <property type="entry name" value="Nucleotide-bd_a/b_plait_sf"/>
</dbReference>
<feature type="compositionally biased region" description="Basic and acidic residues" evidence="2">
    <location>
        <begin position="88"/>
        <end position="103"/>
    </location>
</feature>
<organism evidence="4 5">
    <name type="scientific">Schistosoma mansoni</name>
    <name type="common">Blood fluke</name>
    <dbReference type="NCBI Taxonomy" id="6183"/>
    <lineage>
        <taxon>Eukaryota</taxon>
        <taxon>Metazoa</taxon>
        <taxon>Spiralia</taxon>
        <taxon>Lophotrochozoa</taxon>
        <taxon>Platyhelminthes</taxon>
        <taxon>Trematoda</taxon>
        <taxon>Digenea</taxon>
        <taxon>Strigeidida</taxon>
        <taxon>Schistosomatoidea</taxon>
        <taxon>Schistosomatidae</taxon>
        <taxon>Schistosoma</taxon>
    </lineage>
</organism>
<evidence type="ECO:0000259" key="3">
    <source>
        <dbReference type="PROSITE" id="PS50102"/>
    </source>
</evidence>
<dbReference type="InterPro" id="IPR050441">
    <property type="entry name" value="RBM"/>
</dbReference>
<dbReference type="Pfam" id="PF00076">
    <property type="entry name" value="RRM_1"/>
    <property type="match status" value="1"/>
</dbReference>
<protein>
    <submittedName>
        <fullName evidence="5">Putative serine/arginine rich splicing factor</fullName>
    </submittedName>
</protein>
<keyword evidence="4" id="KW-1185">Reference proteome</keyword>
<dbReference type="PROSITE" id="PS50102">
    <property type="entry name" value="RRM"/>
    <property type="match status" value="1"/>
</dbReference>
<dbReference type="Proteomes" id="UP000008854">
    <property type="component" value="Unassembled WGS sequence"/>
</dbReference>
<proteinExistence type="predicted"/>
<dbReference type="CDD" id="cd12312">
    <property type="entry name" value="RRM_SRSF10_SRSF12"/>
    <property type="match status" value="1"/>
</dbReference>
<dbReference type="STRING" id="6183.A0A3Q0KE47"/>
<dbReference type="SUPFAM" id="SSF54928">
    <property type="entry name" value="RNA-binding domain, RBD"/>
    <property type="match status" value="1"/>
</dbReference>
<feature type="domain" description="RRM" evidence="3">
    <location>
        <begin position="6"/>
        <end position="84"/>
    </location>
</feature>
<reference evidence="4" key="1">
    <citation type="journal article" date="2012" name="PLoS Negl. Trop. Dis.">
        <title>A systematically improved high quality genome and transcriptome of the human blood fluke Schistosoma mansoni.</title>
        <authorList>
            <person name="Protasio A.V."/>
            <person name="Tsai I.J."/>
            <person name="Babbage A."/>
            <person name="Nichol S."/>
            <person name="Hunt M."/>
            <person name="Aslett M.A."/>
            <person name="De Silva N."/>
            <person name="Velarde G.S."/>
            <person name="Anderson T.J."/>
            <person name="Clark R.C."/>
            <person name="Davidson C."/>
            <person name="Dillon G.P."/>
            <person name="Holroyd N.E."/>
            <person name="LoVerde P.T."/>
            <person name="Lloyd C."/>
            <person name="McQuillan J."/>
            <person name="Oliveira G."/>
            <person name="Otto T.D."/>
            <person name="Parker-Manuel S.J."/>
            <person name="Quail M.A."/>
            <person name="Wilson R.A."/>
            <person name="Zerlotini A."/>
            <person name="Dunne D.W."/>
            <person name="Berriman M."/>
        </authorList>
    </citation>
    <scope>NUCLEOTIDE SEQUENCE [LARGE SCALE GENOMIC DNA]</scope>
    <source>
        <strain evidence="4">Puerto Rican</strain>
    </source>
</reference>
<feature type="region of interest" description="Disordered" evidence="2">
    <location>
        <begin position="88"/>
        <end position="210"/>
    </location>
</feature>
<evidence type="ECO:0000313" key="5">
    <source>
        <dbReference type="WBParaSite" id="Smp_032320.2"/>
    </source>
</evidence>
<evidence type="ECO:0000313" key="4">
    <source>
        <dbReference type="Proteomes" id="UP000008854"/>
    </source>
</evidence>
<dbReference type="AlphaFoldDB" id="A0A3Q0KE47"/>
<feature type="compositionally biased region" description="Basic residues" evidence="2">
    <location>
        <begin position="104"/>
        <end position="114"/>
    </location>
</feature>
<dbReference type="GO" id="GO:0003723">
    <property type="term" value="F:RNA binding"/>
    <property type="evidence" value="ECO:0007669"/>
    <property type="project" value="UniProtKB-UniRule"/>
</dbReference>
<dbReference type="WBParaSite" id="Smp_032320.2">
    <property type="protein sequence ID" value="Smp_032320.2"/>
    <property type="gene ID" value="Smp_032320"/>
</dbReference>
<dbReference type="Gene3D" id="3.30.70.330">
    <property type="match status" value="1"/>
</dbReference>
<dbReference type="ExpressionAtlas" id="A0A3Q0KE47">
    <property type="expression patterns" value="baseline"/>
</dbReference>
<dbReference type="SMART" id="SM00360">
    <property type="entry name" value="RRM"/>
    <property type="match status" value="1"/>
</dbReference>
<feature type="compositionally biased region" description="Low complexity" evidence="2">
    <location>
        <begin position="146"/>
        <end position="163"/>
    </location>
</feature>
<evidence type="ECO:0000256" key="2">
    <source>
        <dbReference type="SAM" id="MobiDB-lite"/>
    </source>
</evidence>
<sequence>MPRRSSSLYIRHLPDTCRHDDLRRCFGRYGRIVDVTIPLDFFTGRMKGYAFIEFENPRDAEDAHYYMDHTRFMGRDIEVEFTRGYRKTPAEMRLKERRDEPHRGGRKYRSRSRSRSYSNSRQKGVEPYYRGRPNDRRDDSRRRINNVRPNRSASRSRSPTRSRSASHDGMDNGDEVRKGSRRNDRRDNRAVSRSPAHRRGSLSRSRSGSY</sequence>
<dbReference type="InParanoid" id="A0A3Q0KE47"/>
<dbReference type="PANTHER" id="PTHR48034">
    <property type="entry name" value="TRANSFORMER-2 SEX-DETERMINING PROTEIN-RELATED"/>
    <property type="match status" value="1"/>
</dbReference>
<keyword evidence="1" id="KW-0694">RNA-binding</keyword>
<name>A0A3Q0KE47_SCHMA</name>
<evidence type="ECO:0000256" key="1">
    <source>
        <dbReference type="PROSITE-ProRule" id="PRU00176"/>
    </source>
</evidence>
<feature type="compositionally biased region" description="Basic and acidic residues" evidence="2">
    <location>
        <begin position="165"/>
        <end position="190"/>
    </location>
</feature>